<dbReference type="InterPro" id="IPR029903">
    <property type="entry name" value="RmlD-like-bd"/>
</dbReference>
<dbReference type="EMBL" id="JACYFS010000001">
    <property type="protein sequence ID" value="MBD8082312.1"/>
    <property type="molecule type" value="Genomic_DNA"/>
</dbReference>
<evidence type="ECO:0000256" key="5">
    <source>
        <dbReference type="ARBA" id="ARBA00048200"/>
    </source>
</evidence>
<dbReference type="CDD" id="cd05254">
    <property type="entry name" value="dTDP_HR_like_SDR_e"/>
    <property type="match status" value="1"/>
</dbReference>
<dbReference type="InterPro" id="IPR005913">
    <property type="entry name" value="dTDP_dehydrorham_reduct"/>
</dbReference>
<comment type="caution">
    <text evidence="8">The sequence shown here is derived from an EMBL/GenBank/DDBJ whole genome shotgun (WGS) entry which is preliminary data.</text>
</comment>
<comment type="function">
    <text evidence="6">Catalyzes the reduction of dTDP-6-deoxy-L-lyxo-4-hexulose to yield dTDP-L-rhamnose.</text>
</comment>
<keyword evidence="6" id="KW-0521">NADP</keyword>
<name>A0ABR8ZAP1_9FLAO</name>
<keyword evidence="9" id="KW-1185">Reference proteome</keyword>
<protein>
    <recommendedName>
        <fullName evidence="4 6">dTDP-4-dehydrorhamnose reductase</fullName>
        <ecNumber evidence="3 6">1.1.1.133</ecNumber>
    </recommendedName>
</protein>
<organism evidence="8 9">
    <name type="scientific">Chryseobacterium caseinilyticum</name>
    <dbReference type="NCBI Taxonomy" id="2771428"/>
    <lineage>
        <taxon>Bacteria</taxon>
        <taxon>Pseudomonadati</taxon>
        <taxon>Bacteroidota</taxon>
        <taxon>Flavobacteriia</taxon>
        <taxon>Flavobacteriales</taxon>
        <taxon>Weeksellaceae</taxon>
        <taxon>Chryseobacterium group</taxon>
        <taxon>Chryseobacterium</taxon>
    </lineage>
</organism>
<evidence type="ECO:0000256" key="3">
    <source>
        <dbReference type="ARBA" id="ARBA00012929"/>
    </source>
</evidence>
<comment type="catalytic activity">
    <reaction evidence="5">
        <text>dTDP-beta-L-rhamnose + NADP(+) = dTDP-4-dehydro-beta-L-rhamnose + NADPH + H(+)</text>
        <dbReference type="Rhea" id="RHEA:21796"/>
        <dbReference type="ChEBI" id="CHEBI:15378"/>
        <dbReference type="ChEBI" id="CHEBI:57510"/>
        <dbReference type="ChEBI" id="CHEBI:57783"/>
        <dbReference type="ChEBI" id="CHEBI:58349"/>
        <dbReference type="ChEBI" id="CHEBI:62830"/>
        <dbReference type="EC" id="1.1.1.133"/>
    </reaction>
</comment>
<evidence type="ECO:0000259" key="7">
    <source>
        <dbReference type="Pfam" id="PF04321"/>
    </source>
</evidence>
<proteinExistence type="inferred from homology"/>
<evidence type="ECO:0000313" key="9">
    <source>
        <dbReference type="Proteomes" id="UP000637299"/>
    </source>
</evidence>
<evidence type="ECO:0000256" key="6">
    <source>
        <dbReference type="RuleBase" id="RU364082"/>
    </source>
</evidence>
<evidence type="ECO:0000256" key="1">
    <source>
        <dbReference type="ARBA" id="ARBA00004781"/>
    </source>
</evidence>
<evidence type="ECO:0000313" key="8">
    <source>
        <dbReference type="EMBL" id="MBD8082312.1"/>
    </source>
</evidence>
<keyword evidence="6" id="KW-0560">Oxidoreductase</keyword>
<comment type="similarity">
    <text evidence="2 6">Belongs to the dTDP-4-dehydrorhamnose reductase family.</text>
</comment>
<dbReference type="RefSeq" id="WP_191736045.1">
    <property type="nucleotide sequence ID" value="NZ_JACYFS010000001.1"/>
</dbReference>
<dbReference type="PANTHER" id="PTHR10491">
    <property type="entry name" value="DTDP-4-DEHYDRORHAMNOSE REDUCTASE"/>
    <property type="match status" value="1"/>
</dbReference>
<dbReference type="Proteomes" id="UP000637299">
    <property type="component" value="Unassembled WGS sequence"/>
</dbReference>
<evidence type="ECO:0000256" key="4">
    <source>
        <dbReference type="ARBA" id="ARBA00017099"/>
    </source>
</evidence>
<sequence length="286" mass="32664">MEQKIKKILVLGIKGMAGHVIYNYLTKNSCLEVFGIARNVAEDKNLIALDVSDTTNLEKIIKDNNFDVVINCIGILNKDAEDHPAKAIWYNSYFPHFLEQITANSDTRIFHISTDCVFNGKKGNYAENDVKDGEGFYAQSKALGEIENKKDLTLRTSIIGPELNKNGIGLFHWFMNQTGEIKGYTSAIWSGVTTLELAKAVEYFIQNEQSGLAHLTNGIPINKYDLISLFKVIWEKNNTVILPYDEKKVDKSLKKSLVLPYSVPDYEKMLQEQYLWMMEHRNLYSY</sequence>
<dbReference type="InterPro" id="IPR036291">
    <property type="entry name" value="NAD(P)-bd_dom_sf"/>
</dbReference>
<dbReference type="SUPFAM" id="SSF51735">
    <property type="entry name" value="NAD(P)-binding Rossmann-fold domains"/>
    <property type="match status" value="1"/>
</dbReference>
<reference evidence="8 9" key="1">
    <citation type="submission" date="2020-09" db="EMBL/GenBank/DDBJ databases">
        <title>Genome seq and assembly of Chryseobacterium sp.</title>
        <authorList>
            <person name="Chhetri G."/>
        </authorList>
    </citation>
    <scope>NUCLEOTIDE SEQUENCE [LARGE SCALE GENOMIC DNA]</scope>
    <source>
        <strain evidence="8 9">GCR10</strain>
    </source>
</reference>
<feature type="domain" description="RmlD-like substrate binding" evidence="7">
    <location>
        <begin position="7"/>
        <end position="254"/>
    </location>
</feature>
<gene>
    <name evidence="8" type="ORF">IC610_07730</name>
</gene>
<evidence type="ECO:0000256" key="2">
    <source>
        <dbReference type="ARBA" id="ARBA00010944"/>
    </source>
</evidence>
<dbReference type="EC" id="1.1.1.133" evidence="3 6"/>
<accession>A0ABR8ZAP1</accession>
<comment type="pathway">
    <text evidence="1 6">Carbohydrate biosynthesis; dTDP-L-rhamnose biosynthesis.</text>
</comment>
<dbReference type="Pfam" id="PF04321">
    <property type="entry name" value="RmlD_sub_bind"/>
    <property type="match status" value="1"/>
</dbReference>
<dbReference type="Gene3D" id="3.40.50.720">
    <property type="entry name" value="NAD(P)-binding Rossmann-like Domain"/>
    <property type="match status" value="1"/>
</dbReference>
<dbReference type="PANTHER" id="PTHR10491:SF4">
    <property type="entry name" value="METHIONINE ADENOSYLTRANSFERASE 2 SUBUNIT BETA"/>
    <property type="match status" value="1"/>
</dbReference>